<reference evidence="2 3" key="1">
    <citation type="journal article" date="2016" name="Nat. Commun.">
        <title>Thousands of microbial genomes shed light on interconnected biogeochemical processes in an aquifer system.</title>
        <authorList>
            <person name="Anantharaman K."/>
            <person name="Brown C.T."/>
            <person name="Hug L.A."/>
            <person name="Sharon I."/>
            <person name="Castelle C.J."/>
            <person name="Probst A.J."/>
            <person name="Thomas B.C."/>
            <person name="Singh A."/>
            <person name="Wilkins M.J."/>
            <person name="Karaoz U."/>
            <person name="Brodie E.L."/>
            <person name="Williams K.H."/>
            <person name="Hubbard S.S."/>
            <person name="Banfield J.F."/>
        </authorList>
    </citation>
    <scope>NUCLEOTIDE SEQUENCE [LARGE SCALE GENOMIC DNA]</scope>
</reference>
<protein>
    <submittedName>
        <fullName evidence="2">Uncharacterized protein</fullName>
    </submittedName>
</protein>
<evidence type="ECO:0000313" key="3">
    <source>
        <dbReference type="Proteomes" id="UP000176951"/>
    </source>
</evidence>
<sequence>MSNLVYKKHKQKIENIWSNKMEIGKPKRRITVNPKSVPIPTPLPKFPDPAPVREPTPPAKVPEKVPAHSTSTSAVSSVPNGSGQA</sequence>
<comment type="caution">
    <text evidence="2">The sequence shown here is derived from an EMBL/GenBank/DDBJ whole genome shotgun (WGS) entry which is preliminary data.</text>
</comment>
<feature type="compositionally biased region" description="Low complexity" evidence="1">
    <location>
        <begin position="67"/>
        <end position="79"/>
    </location>
</feature>
<dbReference type="AlphaFoldDB" id="A0A1G2PWL9"/>
<organism evidence="2 3">
    <name type="scientific">Candidatus Terrybacteria bacterium RIFCSPLOWO2_01_FULL_40_23</name>
    <dbReference type="NCBI Taxonomy" id="1802366"/>
    <lineage>
        <taxon>Bacteria</taxon>
        <taxon>Candidatus Terryibacteriota</taxon>
    </lineage>
</organism>
<accession>A0A1G2PWL9</accession>
<dbReference type="Proteomes" id="UP000176951">
    <property type="component" value="Unassembled WGS sequence"/>
</dbReference>
<gene>
    <name evidence="2" type="ORF">A3A97_01130</name>
</gene>
<evidence type="ECO:0000256" key="1">
    <source>
        <dbReference type="SAM" id="MobiDB-lite"/>
    </source>
</evidence>
<dbReference type="EMBL" id="MHSW01000005">
    <property type="protein sequence ID" value="OHA52727.1"/>
    <property type="molecule type" value="Genomic_DNA"/>
</dbReference>
<proteinExistence type="predicted"/>
<feature type="compositionally biased region" description="Pro residues" evidence="1">
    <location>
        <begin position="37"/>
        <end position="60"/>
    </location>
</feature>
<evidence type="ECO:0000313" key="2">
    <source>
        <dbReference type="EMBL" id="OHA52727.1"/>
    </source>
</evidence>
<name>A0A1G2PWL9_9BACT</name>
<feature type="region of interest" description="Disordered" evidence="1">
    <location>
        <begin position="29"/>
        <end position="85"/>
    </location>
</feature>